<dbReference type="AlphaFoldDB" id="A0A183C277"/>
<dbReference type="Proteomes" id="UP000050741">
    <property type="component" value="Unassembled WGS sequence"/>
</dbReference>
<dbReference type="GO" id="GO:0016020">
    <property type="term" value="C:membrane"/>
    <property type="evidence" value="ECO:0007669"/>
    <property type="project" value="TreeGrafter"/>
</dbReference>
<dbReference type="PANTHER" id="PTHR22727">
    <property type="entry name" value="PROTEIN CBG13728"/>
    <property type="match status" value="1"/>
</dbReference>
<evidence type="ECO:0000313" key="2">
    <source>
        <dbReference type="Proteomes" id="UP000050741"/>
    </source>
</evidence>
<feature type="domain" description="Elapor1/2 mannose 6-phosphate receptor homology" evidence="1">
    <location>
        <begin position="38"/>
        <end position="96"/>
    </location>
</feature>
<reference evidence="3" key="3">
    <citation type="submission" date="2016-06" db="UniProtKB">
        <authorList>
            <consortium name="WormBaseParasite"/>
        </authorList>
    </citation>
    <scope>IDENTIFICATION</scope>
</reference>
<accession>A0A183C277</accession>
<proteinExistence type="predicted"/>
<protein>
    <recommendedName>
        <fullName evidence="1">Elapor1/2 mannose 6-phosphate receptor homology domain-containing protein</fullName>
    </recommendedName>
</protein>
<sequence length="125" mass="13497">MHRSLQNSKRSDSATPKDHLPLDVHFFFQPSSASPSTSTSLASNCPNGTLGVITVRCESSLVTKPLARLSRQCPDGTCDGCLYHVLVESAHGCPLCRPEDFREIRGECTFSIKISIGSQSSGSKQ</sequence>
<evidence type="ECO:0000259" key="1">
    <source>
        <dbReference type="Pfam" id="PF23087"/>
    </source>
</evidence>
<reference evidence="2" key="2">
    <citation type="submission" date="2014-05" db="EMBL/GenBank/DDBJ databases">
        <title>The genome and life-stage specific transcriptomes of Globodera pallida elucidate key aspects of plant parasitism by a cyst nematode.</title>
        <authorList>
            <person name="Cotton J.A."/>
            <person name="Lilley C.J."/>
            <person name="Jones L.M."/>
            <person name="Kikuchi T."/>
            <person name="Reid A.J."/>
            <person name="Thorpe P."/>
            <person name="Tsai I.J."/>
            <person name="Beasley H."/>
            <person name="Blok V."/>
            <person name="Cock P.J.A."/>
            <person name="Van den Akker S.E."/>
            <person name="Holroyd N."/>
            <person name="Hunt M."/>
            <person name="Mantelin S."/>
            <person name="Naghra H."/>
            <person name="Pain A."/>
            <person name="Palomares-Rius J.E."/>
            <person name="Zarowiecki M."/>
            <person name="Berriman M."/>
            <person name="Jones J.T."/>
            <person name="Urwin P.E."/>
        </authorList>
    </citation>
    <scope>NUCLEOTIDE SEQUENCE [LARGE SCALE GENOMIC DNA]</scope>
    <source>
        <strain evidence="2">Lindley</strain>
    </source>
</reference>
<reference evidence="2" key="1">
    <citation type="submission" date="2013-12" db="EMBL/GenBank/DDBJ databases">
        <authorList>
            <person name="Aslett M."/>
        </authorList>
    </citation>
    <scope>NUCLEOTIDE SEQUENCE [LARGE SCALE GENOMIC DNA]</scope>
    <source>
        <strain evidence="2">Lindley</strain>
    </source>
</reference>
<dbReference type="Pfam" id="PF23087">
    <property type="entry name" value="MRH_ELAPOR1_9th"/>
    <property type="match status" value="1"/>
</dbReference>
<dbReference type="PANTHER" id="PTHR22727:SF15">
    <property type="entry name" value="MRH DOMAIN-CONTAINING PROTEIN"/>
    <property type="match status" value="1"/>
</dbReference>
<evidence type="ECO:0000313" key="3">
    <source>
        <dbReference type="WBParaSite" id="GPLIN_000697100"/>
    </source>
</evidence>
<name>A0A183C277_GLOPA</name>
<dbReference type="InterPro" id="IPR039181">
    <property type="entry name" value="Elapor1/2"/>
</dbReference>
<dbReference type="InterPro" id="IPR056607">
    <property type="entry name" value="Elapor1/2_MRH"/>
</dbReference>
<dbReference type="WBParaSite" id="GPLIN_000697100">
    <property type="protein sequence ID" value="GPLIN_000697100"/>
    <property type="gene ID" value="GPLIN_000697100"/>
</dbReference>
<keyword evidence="2" id="KW-1185">Reference proteome</keyword>
<organism evidence="2 3">
    <name type="scientific">Globodera pallida</name>
    <name type="common">Potato cyst nematode worm</name>
    <name type="synonym">Heterodera pallida</name>
    <dbReference type="NCBI Taxonomy" id="36090"/>
    <lineage>
        <taxon>Eukaryota</taxon>
        <taxon>Metazoa</taxon>
        <taxon>Ecdysozoa</taxon>
        <taxon>Nematoda</taxon>
        <taxon>Chromadorea</taxon>
        <taxon>Rhabditida</taxon>
        <taxon>Tylenchina</taxon>
        <taxon>Tylenchomorpha</taxon>
        <taxon>Tylenchoidea</taxon>
        <taxon>Heteroderidae</taxon>
        <taxon>Heteroderinae</taxon>
        <taxon>Globodera</taxon>
    </lineage>
</organism>